<feature type="compositionally biased region" description="Basic and acidic residues" evidence="1">
    <location>
        <begin position="108"/>
        <end position="118"/>
    </location>
</feature>
<evidence type="ECO:0000313" key="2">
    <source>
        <dbReference type="EMBL" id="CAK0886424.1"/>
    </source>
</evidence>
<proteinExistence type="predicted"/>
<dbReference type="EMBL" id="CAUYUJ010018801">
    <property type="protein sequence ID" value="CAK0886424.1"/>
    <property type="molecule type" value="Genomic_DNA"/>
</dbReference>
<evidence type="ECO:0000256" key="1">
    <source>
        <dbReference type="SAM" id="MobiDB-lite"/>
    </source>
</evidence>
<dbReference type="Proteomes" id="UP001189429">
    <property type="component" value="Unassembled WGS sequence"/>
</dbReference>
<comment type="caution">
    <text evidence="2">The sequence shown here is derived from an EMBL/GenBank/DDBJ whole genome shotgun (WGS) entry which is preliminary data.</text>
</comment>
<feature type="region of interest" description="Disordered" evidence="1">
    <location>
        <begin position="1"/>
        <end position="140"/>
    </location>
</feature>
<gene>
    <name evidence="2" type="ORF">PCOR1329_LOCUS67767</name>
</gene>
<feature type="compositionally biased region" description="Low complexity" evidence="1">
    <location>
        <begin position="119"/>
        <end position="140"/>
    </location>
</feature>
<protein>
    <submittedName>
        <fullName evidence="2">Uncharacterized protein</fullName>
    </submittedName>
</protein>
<evidence type="ECO:0000313" key="3">
    <source>
        <dbReference type="Proteomes" id="UP001189429"/>
    </source>
</evidence>
<organism evidence="2 3">
    <name type="scientific">Prorocentrum cordatum</name>
    <dbReference type="NCBI Taxonomy" id="2364126"/>
    <lineage>
        <taxon>Eukaryota</taxon>
        <taxon>Sar</taxon>
        <taxon>Alveolata</taxon>
        <taxon>Dinophyceae</taxon>
        <taxon>Prorocentrales</taxon>
        <taxon>Prorocentraceae</taxon>
        <taxon>Prorocentrum</taxon>
    </lineage>
</organism>
<keyword evidence="3" id="KW-1185">Reference proteome</keyword>
<feature type="compositionally biased region" description="Low complexity" evidence="1">
    <location>
        <begin position="45"/>
        <end position="55"/>
    </location>
</feature>
<feature type="non-terminal residue" evidence="2">
    <location>
        <position position="1"/>
    </location>
</feature>
<feature type="compositionally biased region" description="Basic and acidic residues" evidence="1">
    <location>
        <begin position="26"/>
        <end position="41"/>
    </location>
</feature>
<feature type="non-terminal residue" evidence="2">
    <location>
        <position position="140"/>
    </location>
</feature>
<sequence length="140" mass="15006">RGGTASRHFPPASLGRLGGPGGSSRIQEEHEVGGREVERPACRCQPTPRAALAPRRGPRRPAQRLGPPRPREARGAWCSWTPRSACQRMGGSGGVPPWDVSLNSPSDWGRRRSDHDQDAAGSCRPRSRSRSTPADADSPG</sequence>
<reference evidence="2" key="1">
    <citation type="submission" date="2023-10" db="EMBL/GenBank/DDBJ databases">
        <authorList>
            <person name="Chen Y."/>
            <person name="Shah S."/>
            <person name="Dougan E. K."/>
            <person name="Thang M."/>
            <person name="Chan C."/>
        </authorList>
    </citation>
    <scope>NUCLEOTIDE SEQUENCE [LARGE SCALE GENOMIC DNA]</scope>
</reference>
<accession>A0ABN9WKH7</accession>
<name>A0ABN9WKH7_9DINO</name>